<proteinExistence type="predicted"/>
<dbReference type="OrthoDB" id="48388at2759"/>
<accession>A0A9K3KN56</accession>
<keyword evidence="3 7" id="KW-0418">Kinase</keyword>
<evidence type="ECO:0000256" key="4">
    <source>
        <dbReference type="ARBA" id="ARBA00022840"/>
    </source>
</evidence>
<dbReference type="PANTHER" id="PTHR44329">
    <property type="entry name" value="SERINE/THREONINE-PROTEIN KINASE TNNI3K-RELATED"/>
    <property type="match status" value="1"/>
</dbReference>
<feature type="region of interest" description="Disordered" evidence="5">
    <location>
        <begin position="1"/>
        <end position="26"/>
    </location>
</feature>
<keyword evidence="7" id="KW-0723">Serine/threonine-protein kinase</keyword>
<dbReference type="GO" id="GO:0004674">
    <property type="term" value="F:protein serine/threonine kinase activity"/>
    <property type="evidence" value="ECO:0007669"/>
    <property type="project" value="UniProtKB-KW"/>
</dbReference>
<dbReference type="InterPro" id="IPR051681">
    <property type="entry name" value="Ser/Thr_Kinases-Pseudokinases"/>
</dbReference>
<reference evidence="7" key="2">
    <citation type="submission" date="2021-04" db="EMBL/GenBank/DDBJ databases">
        <authorList>
            <person name="Podell S."/>
        </authorList>
    </citation>
    <scope>NUCLEOTIDE SEQUENCE</scope>
    <source>
        <strain evidence="7">Hildebrandi</strain>
    </source>
</reference>
<dbReference type="PROSITE" id="PS50011">
    <property type="entry name" value="PROTEIN_KINASE_DOM"/>
    <property type="match status" value="1"/>
</dbReference>
<dbReference type="AlphaFoldDB" id="A0A9K3KN56"/>
<keyword evidence="1" id="KW-0808">Transferase</keyword>
<protein>
    <submittedName>
        <fullName evidence="7">Serine/threonine protein kinase</fullName>
    </submittedName>
</protein>
<evidence type="ECO:0000313" key="7">
    <source>
        <dbReference type="EMBL" id="KAG7346759.1"/>
    </source>
</evidence>
<dbReference type="PANTHER" id="PTHR44329:SF288">
    <property type="entry name" value="MITOGEN-ACTIVATED PROTEIN KINASE KINASE KINASE 20"/>
    <property type="match status" value="1"/>
</dbReference>
<keyword evidence="8" id="KW-1185">Reference proteome</keyword>
<gene>
    <name evidence="7" type="ORF">IV203_005828</name>
</gene>
<dbReference type="Proteomes" id="UP000693970">
    <property type="component" value="Unassembled WGS sequence"/>
</dbReference>
<evidence type="ECO:0000256" key="3">
    <source>
        <dbReference type="ARBA" id="ARBA00022777"/>
    </source>
</evidence>
<reference evidence="7" key="1">
    <citation type="journal article" date="2021" name="Sci. Rep.">
        <title>Diploid genomic architecture of Nitzschia inconspicua, an elite biomass production diatom.</title>
        <authorList>
            <person name="Oliver A."/>
            <person name="Podell S."/>
            <person name="Pinowska A."/>
            <person name="Traller J.C."/>
            <person name="Smith S.R."/>
            <person name="McClure R."/>
            <person name="Beliaev A."/>
            <person name="Bohutskyi P."/>
            <person name="Hill E.A."/>
            <person name="Rabines A."/>
            <person name="Zheng H."/>
            <person name="Allen L.Z."/>
            <person name="Kuo A."/>
            <person name="Grigoriev I.V."/>
            <person name="Allen A.E."/>
            <person name="Hazlebeck D."/>
            <person name="Allen E.E."/>
        </authorList>
    </citation>
    <scope>NUCLEOTIDE SEQUENCE</scope>
    <source>
        <strain evidence="7">Hildebrandi</strain>
    </source>
</reference>
<dbReference type="EMBL" id="JAGRRH010000021">
    <property type="protein sequence ID" value="KAG7346759.1"/>
    <property type="molecule type" value="Genomic_DNA"/>
</dbReference>
<dbReference type="GO" id="GO:0005524">
    <property type="term" value="F:ATP binding"/>
    <property type="evidence" value="ECO:0007669"/>
    <property type="project" value="UniProtKB-KW"/>
</dbReference>
<evidence type="ECO:0000256" key="5">
    <source>
        <dbReference type="SAM" id="MobiDB-lite"/>
    </source>
</evidence>
<evidence type="ECO:0000259" key="6">
    <source>
        <dbReference type="PROSITE" id="PS50011"/>
    </source>
</evidence>
<dbReference type="InterPro" id="IPR000719">
    <property type="entry name" value="Prot_kinase_dom"/>
</dbReference>
<feature type="domain" description="Protein kinase" evidence="6">
    <location>
        <begin position="111"/>
        <end position="445"/>
    </location>
</feature>
<dbReference type="Pfam" id="PF00069">
    <property type="entry name" value="Pkinase"/>
    <property type="match status" value="1"/>
</dbReference>
<sequence>MISSSSADIGNSSHPRKNMSKSASSFQTPNSVMATLSSSSSIPKFHILDELSRSIHAVRRESACPAQTPIDQQTSWIVAETRQTVECLQRGSHFFENHPPKLVPTFQEDELQLGQIIGNGQFGMVFEVNGFHLQKTKTSNSILTATRSSNIRGEDDEFPKMLDRDDAKIYMRNNALRDGAPRFAVKRVRLDLMDEEKENSAIDLAVEATFLASIDHSNIIKLRGTVSQPGYDSFMIVLDRLYAILSKKIQQWQAEARAARGPFGLRMFKKVDDYKAKTERLVCMYDIARAFKHLHSMEILYRDLKPENIGCDVRGNYKIFDFGLSKELRKDLLREAPDGYDCTGLTGSRRWMAPEVCCCKLYGLSSDVYSYSLLFYYVVTLDLPYGKYDLKKHMKHVVLGGERPNGKKIKTCDKLQDTIIQGWCENPRKRPSMSTICDAIQEATIRRKQDIKKNKRRSTVAHILRRSQLLNERSELSMVEEGNGDGN</sequence>
<dbReference type="SMART" id="SM00220">
    <property type="entry name" value="S_TKc"/>
    <property type="match status" value="1"/>
</dbReference>
<comment type="caution">
    <text evidence="7">The sequence shown here is derived from an EMBL/GenBank/DDBJ whole genome shotgun (WGS) entry which is preliminary data.</text>
</comment>
<evidence type="ECO:0000256" key="1">
    <source>
        <dbReference type="ARBA" id="ARBA00022679"/>
    </source>
</evidence>
<name>A0A9K3KN56_9STRA</name>
<feature type="compositionally biased region" description="Low complexity" evidence="5">
    <location>
        <begin position="1"/>
        <end position="13"/>
    </location>
</feature>
<evidence type="ECO:0000256" key="2">
    <source>
        <dbReference type="ARBA" id="ARBA00022741"/>
    </source>
</evidence>
<keyword evidence="2" id="KW-0547">Nucleotide-binding</keyword>
<organism evidence="7 8">
    <name type="scientific">Nitzschia inconspicua</name>
    <dbReference type="NCBI Taxonomy" id="303405"/>
    <lineage>
        <taxon>Eukaryota</taxon>
        <taxon>Sar</taxon>
        <taxon>Stramenopiles</taxon>
        <taxon>Ochrophyta</taxon>
        <taxon>Bacillariophyta</taxon>
        <taxon>Bacillariophyceae</taxon>
        <taxon>Bacillariophycidae</taxon>
        <taxon>Bacillariales</taxon>
        <taxon>Bacillariaceae</taxon>
        <taxon>Nitzschia</taxon>
    </lineage>
</organism>
<evidence type="ECO:0000313" key="8">
    <source>
        <dbReference type="Proteomes" id="UP000693970"/>
    </source>
</evidence>
<keyword evidence="4" id="KW-0067">ATP-binding</keyword>